<dbReference type="InterPro" id="IPR029787">
    <property type="entry name" value="Nucleotide_cyclase"/>
</dbReference>
<keyword evidence="1" id="KW-0472">Membrane</keyword>
<dbReference type="SMART" id="SM00052">
    <property type="entry name" value="EAL"/>
    <property type="match status" value="1"/>
</dbReference>
<dbReference type="RefSeq" id="WP_088916894.1">
    <property type="nucleotide sequence ID" value="NZ_CP018632.1"/>
</dbReference>
<feature type="domain" description="HAMP" evidence="3">
    <location>
        <begin position="292"/>
        <end position="344"/>
    </location>
</feature>
<dbReference type="GO" id="GO:0016020">
    <property type="term" value="C:membrane"/>
    <property type="evidence" value="ECO:0007669"/>
    <property type="project" value="InterPro"/>
</dbReference>
<dbReference type="Gene3D" id="3.20.20.450">
    <property type="entry name" value="EAL domain"/>
    <property type="match status" value="1"/>
</dbReference>
<dbReference type="Pfam" id="PF14827">
    <property type="entry name" value="dCache_3"/>
    <property type="match status" value="1"/>
</dbReference>
<dbReference type="InterPro" id="IPR043128">
    <property type="entry name" value="Rev_trsase/Diguanyl_cyclase"/>
</dbReference>
<dbReference type="InterPro" id="IPR003660">
    <property type="entry name" value="HAMP_dom"/>
</dbReference>
<dbReference type="InterPro" id="IPR001633">
    <property type="entry name" value="EAL_dom"/>
</dbReference>
<evidence type="ECO:0000313" key="6">
    <source>
        <dbReference type="Proteomes" id="UP000250079"/>
    </source>
</evidence>
<feature type="transmembrane region" description="Helical" evidence="1">
    <location>
        <begin position="272"/>
        <end position="291"/>
    </location>
</feature>
<dbReference type="SMART" id="SM00267">
    <property type="entry name" value="GGDEF"/>
    <property type="match status" value="1"/>
</dbReference>
<keyword evidence="1" id="KW-0812">Transmembrane</keyword>
<dbReference type="KEGG" id="gai:IMCC3135_06745"/>
<name>A0A2Z2NJH2_9GAMM</name>
<dbReference type="PROSITE" id="PS50885">
    <property type="entry name" value="HAMP"/>
    <property type="match status" value="1"/>
</dbReference>
<organism evidence="5 6">
    <name type="scientific">Granulosicoccus antarcticus IMCC3135</name>
    <dbReference type="NCBI Taxonomy" id="1192854"/>
    <lineage>
        <taxon>Bacteria</taxon>
        <taxon>Pseudomonadati</taxon>
        <taxon>Pseudomonadota</taxon>
        <taxon>Gammaproteobacteria</taxon>
        <taxon>Chromatiales</taxon>
        <taxon>Granulosicoccaceae</taxon>
        <taxon>Granulosicoccus</taxon>
    </lineage>
</organism>
<gene>
    <name evidence="5" type="ORF">IMCC3135_06745</name>
</gene>
<protein>
    <submittedName>
        <fullName evidence="5">Putative signaling protein</fullName>
    </submittedName>
</protein>
<dbReference type="CDD" id="cd01948">
    <property type="entry name" value="EAL"/>
    <property type="match status" value="1"/>
</dbReference>
<dbReference type="SUPFAM" id="SSF158472">
    <property type="entry name" value="HAMP domain-like"/>
    <property type="match status" value="1"/>
</dbReference>
<sequence>MFNSFYLRILLLVVGLVVVAQLTTFLALLSTLDKDIKAETRQQLNAGSTLLTQLVDKRSQLLLNSAQVLAADYGFKSAIASRDQGTINSALSNNVVRVDADLASLISLDGRLISTTHSVNEDAEKYARVASKAGVSGHFMETLVLADKARQVVVVPVKAPLTIGWLLLGFSLNDSLANDLASQIGMQVSFSGQLGDRQHYFGSTLPPEQRAALPRAINELTHSTAGQIALLQNEAFLTQLVVLDRLNGGVSAILQKSLDSALQSYQRLRNRLILLTSLSLALAIALAFWMAHSVTRPLQMLSAAAARIKDGHYGTRLDLQRCDEFGQLADTFNRMQTGISEREEHIAHLAFHDELTQLPNLRLARDRLKQQISIADRQDESVAIIVLGVDRYKQVTETLGHLIGERLIKELARRVSRQLREGDTVARVSNDEFLIISGNADEMTVRALTRDIVLQMSQPILLDDAELTPRISAGVSLYPEHGTDETELIRRADIALTDARESMREIEFYQHGRDENHLRQLSIVADLKRAVDENQFVMHYQPKICMASGTVSSVEALVRWIHPIHGFMPPDEFIGLAEKSGNISMLSNWILQAVISQIALWRAAGVTVKSAVNLSAMDLQDDGLPNRIEGYLAKYGLVSTDLIIEVTESAMMRDADKALTILHRLRDSGFSVSIDDFGTGYSSLAKLRELPIDELKIDRSFIIDIKPDTTEALIVKAIIDLGHSMNMSITTEGIETREEWDLLNELGSNTIQGYYISRPLLADDFTAWWLEHQINGKNLAA</sequence>
<keyword evidence="6" id="KW-1185">Reference proteome</keyword>
<evidence type="ECO:0000259" key="2">
    <source>
        <dbReference type="PROSITE" id="PS50883"/>
    </source>
</evidence>
<accession>A0A2Z2NJH2</accession>
<dbReference type="PANTHER" id="PTHR44757:SF2">
    <property type="entry name" value="BIOFILM ARCHITECTURE MAINTENANCE PROTEIN MBAA"/>
    <property type="match status" value="1"/>
</dbReference>
<dbReference type="Pfam" id="PF00563">
    <property type="entry name" value="EAL"/>
    <property type="match status" value="1"/>
</dbReference>
<dbReference type="Gene3D" id="6.10.340.10">
    <property type="match status" value="1"/>
</dbReference>
<feature type="domain" description="GGDEF" evidence="4">
    <location>
        <begin position="380"/>
        <end position="511"/>
    </location>
</feature>
<dbReference type="InterPro" id="IPR035919">
    <property type="entry name" value="EAL_sf"/>
</dbReference>
<feature type="domain" description="EAL" evidence="2">
    <location>
        <begin position="520"/>
        <end position="773"/>
    </location>
</feature>
<keyword evidence="1" id="KW-1133">Transmembrane helix</keyword>
<evidence type="ECO:0000256" key="1">
    <source>
        <dbReference type="SAM" id="Phobius"/>
    </source>
</evidence>
<dbReference type="GO" id="GO:0007165">
    <property type="term" value="P:signal transduction"/>
    <property type="evidence" value="ECO:0007669"/>
    <property type="project" value="InterPro"/>
</dbReference>
<dbReference type="PANTHER" id="PTHR44757">
    <property type="entry name" value="DIGUANYLATE CYCLASE DGCP"/>
    <property type="match status" value="1"/>
</dbReference>
<feature type="transmembrane region" description="Helical" evidence="1">
    <location>
        <begin position="6"/>
        <end position="29"/>
    </location>
</feature>
<reference evidence="5 6" key="1">
    <citation type="submission" date="2016-12" db="EMBL/GenBank/DDBJ databases">
        <authorList>
            <person name="Song W.-J."/>
            <person name="Kurnit D.M."/>
        </authorList>
    </citation>
    <scope>NUCLEOTIDE SEQUENCE [LARGE SCALE GENOMIC DNA]</scope>
    <source>
        <strain evidence="5 6">IMCC3135</strain>
    </source>
</reference>
<dbReference type="InterPro" id="IPR000160">
    <property type="entry name" value="GGDEF_dom"/>
</dbReference>
<dbReference type="InterPro" id="IPR029150">
    <property type="entry name" value="dCache_3"/>
</dbReference>
<dbReference type="SUPFAM" id="SSF55073">
    <property type="entry name" value="Nucleotide cyclase"/>
    <property type="match status" value="1"/>
</dbReference>
<evidence type="ECO:0000313" key="5">
    <source>
        <dbReference type="EMBL" id="ASJ71456.1"/>
    </source>
</evidence>
<dbReference type="Proteomes" id="UP000250079">
    <property type="component" value="Chromosome"/>
</dbReference>
<evidence type="ECO:0000259" key="4">
    <source>
        <dbReference type="PROSITE" id="PS50887"/>
    </source>
</evidence>
<dbReference type="Pfam" id="PF00990">
    <property type="entry name" value="GGDEF"/>
    <property type="match status" value="1"/>
</dbReference>
<dbReference type="SUPFAM" id="SSF141868">
    <property type="entry name" value="EAL domain-like"/>
    <property type="match status" value="1"/>
</dbReference>
<dbReference type="PROSITE" id="PS50887">
    <property type="entry name" value="GGDEF"/>
    <property type="match status" value="1"/>
</dbReference>
<dbReference type="SMART" id="SM00304">
    <property type="entry name" value="HAMP"/>
    <property type="match status" value="1"/>
</dbReference>
<dbReference type="NCBIfam" id="TIGR00254">
    <property type="entry name" value="GGDEF"/>
    <property type="match status" value="1"/>
</dbReference>
<dbReference type="Pfam" id="PF00672">
    <property type="entry name" value="HAMP"/>
    <property type="match status" value="1"/>
</dbReference>
<dbReference type="InterPro" id="IPR052155">
    <property type="entry name" value="Biofilm_reg_signaling"/>
</dbReference>
<evidence type="ECO:0000259" key="3">
    <source>
        <dbReference type="PROSITE" id="PS50885"/>
    </source>
</evidence>
<dbReference type="EMBL" id="CP018632">
    <property type="protein sequence ID" value="ASJ71456.1"/>
    <property type="molecule type" value="Genomic_DNA"/>
</dbReference>
<dbReference type="AlphaFoldDB" id="A0A2Z2NJH2"/>
<dbReference type="PROSITE" id="PS50883">
    <property type="entry name" value="EAL"/>
    <property type="match status" value="1"/>
</dbReference>
<dbReference type="CDD" id="cd01949">
    <property type="entry name" value="GGDEF"/>
    <property type="match status" value="1"/>
</dbReference>
<dbReference type="OrthoDB" id="8553030at2"/>
<dbReference type="Gene3D" id="3.30.70.270">
    <property type="match status" value="1"/>
</dbReference>
<proteinExistence type="predicted"/>
<dbReference type="CDD" id="cd06225">
    <property type="entry name" value="HAMP"/>
    <property type="match status" value="1"/>
</dbReference>